<sequence>MNELPRDLPILERRAVRVVVTDGTGRVLLFHTRDPDHPRLGTWWELPGGGMDPGETYRDTAVRELREETGIVISADQVGAPNWRRRASFLHRQLRHVQDEVVVTVRLAGPGPDVDEAHRLDYEREDYFGFRWWPLPDVVASRERFYPGQLPRLITSFLAGTEIDEPFELWS</sequence>
<protein>
    <submittedName>
        <fullName evidence="7">ADP-ribose pyrophosphatase YjhB, NUDIX family</fullName>
    </submittedName>
</protein>
<evidence type="ECO:0000259" key="6">
    <source>
        <dbReference type="PROSITE" id="PS51462"/>
    </source>
</evidence>
<dbReference type="Gene3D" id="3.90.79.10">
    <property type="entry name" value="Nucleoside Triphosphate Pyrophosphohydrolase"/>
    <property type="match status" value="1"/>
</dbReference>
<reference evidence="7 8" key="1">
    <citation type="submission" date="2016-06" db="EMBL/GenBank/DDBJ databases">
        <authorList>
            <person name="Kjaerup R.B."/>
            <person name="Dalgaard T.S."/>
            <person name="Juul-Madsen H.R."/>
        </authorList>
    </citation>
    <scope>NUCLEOTIDE SEQUENCE [LARGE SCALE GENOMIC DNA]</scope>
    <source>
        <strain evidence="7 8">DSM 44871</strain>
    </source>
</reference>
<dbReference type="InterPro" id="IPR015797">
    <property type="entry name" value="NUDIX_hydrolase-like_dom_sf"/>
</dbReference>
<dbReference type="SUPFAM" id="SSF55811">
    <property type="entry name" value="Nudix"/>
    <property type="match status" value="1"/>
</dbReference>
<dbReference type="RefSeq" id="WP_091406725.1">
    <property type="nucleotide sequence ID" value="NZ_FMCR01000007.1"/>
</dbReference>
<dbReference type="InterPro" id="IPR020476">
    <property type="entry name" value="Nudix_hydrolase"/>
</dbReference>
<evidence type="ECO:0000256" key="5">
    <source>
        <dbReference type="RuleBase" id="RU003476"/>
    </source>
</evidence>
<evidence type="ECO:0000256" key="1">
    <source>
        <dbReference type="ARBA" id="ARBA00001946"/>
    </source>
</evidence>
<keyword evidence="4" id="KW-0460">Magnesium</keyword>
<accession>A0A1C4ZTY3</accession>
<dbReference type="InterPro" id="IPR020084">
    <property type="entry name" value="NUDIX_hydrolase_CS"/>
</dbReference>
<dbReference type="PANTHER" id="PTHR43046">
    <property type="entry name" value="GDP-MANNOSE MANNOSYL HYDROLASE"/>
    <property type="match status" value="1"/>
</dbReference>
<dbReference type="InterPro" id="IPR000086">
    <property type="entry name" value="NUDIX_hydrolase_dom"/>
</dbReference>
<dbReference type="Pfam" id="PF00293">
    <property type="entry name" value="NUDIX"/>
    <property type="match status" value="1"/>
</dbReference>
<evidence type="ECO:0000313" key="7">
    <source>
        <dbReference type="EMBL" id="SCF36438.1"/>
    </source>
</evidence>
<evidence type="ECO:0000256" key="2">
    <source>
        <dbReference type="ARBA" id="ARBA00005582"/>
    </source>
</evidence>
<dbReference type="PROSITE" id="PS00893">
    <property type="entry name" value="NUDIX_BOX"/>
    <property type="match status" value="1"/>
</dbReference>
<proteinExistence type="inferred from homology"/>
<dbReference type="EMBL" id="FMCR01000007">
    <property type="protein sequence ID" value="SCF36438.1"/>
    <property type="molecule type" value="Genomic_DNA"/>
</dbReference>
<dbReference type="PROSITE" id="PS51462">
    <property type="entry name" value="NUDIX"/>
    <property type="match status" value="1"/>
</dbReference>
<comment type="similarity">
    <text evidence="2 5">Belongs to the Nudix hydrolase family.</text>
</comment>
<evidence type="ECO:0000313" key="8">
    <source>
        <dbReference type="Proteomes" id="UP000198864"/>
    </source>
</evidence>
<dbReference type="CDD" id="cd04685">
    <property type="entry name" value="NUDIX_Hydrolase"/>
    <property type="match status" value="1"/>
</dbReference>
<keyword evidence="3 5" id="KW-0378">Hydrolase</keyword>
<dbReference type="STRING" id="285676.GA0070561_5798"/>
<organism evidence="7 8">
    <name type="scientific">Micromonospora saelicesensis</name>
    <dbReference type="NCBI Taxonomy" id="285676"/>
    <lineage>
        <taxon>Bacteria</taxon>
        <taxon>Bacillati</taxon>
        <taxon>Actinomycetota</taxon>
        <taxon>Actinomycetes</taxon>
        <taxon>Micromonosporales</taxon>
        <taxon>Micromonosporaceae</taxon>
        <taxon>Micromonospora</taxon>
    </lineage>
</organism>
<gene>
    <name evidence="7" type="ORF">GA0070561_5798</name>
</gene>
<dbReference type="PANTHER" id="PTHR43046:SF12">
    <property type="entry name" value="GDP-MANNOSE MANNOSYL HYDROLASE"/>
    <property type="match status" value="1"/>
</dbReference>
<evidence type="ECO:0000256" key="3">
    <source>
        <dbReference type="ARBA" id="ARBA00022801"/>
    </source>
</evidence>
<dbReference type="GO" id="GO:0016787">
    <property type="term" value="F:hydrolase activity"/>
    <property type="evidence" value="ECO:0007669"/>
    <property type="project" value="UniProtKB-KW"/>
</dbReference>
<comment type="cofactor">
    <cofactor evidence="1">
        <name>Mg(2+)</name>
        <dbReference type="ChEBI" id="CHEBI:18420"/>
    </cofactor>
</comment>
<dbReference type="PRINTS" id="PR00502">
    <property type="entry name" value="NUDIXFAMILY"/>
</dbReference>
<evidence type="ECO:0000256" key="4">
    <source>
        <dbReference type="ARBA" id="ARBA00022842"/>
    </source>
</evidence>
<dbReference type="AlphaFoldDB" id="A0A1C4ZTY3"/>
<name>A0A1C4ZTY3_9ACTN</name>
<dbReference type="Proteomes" id="UP000198864">
    <property type="component" value="Unassembled WGS sequence"/>
</dbReference>
<feature type="domain" description="Nudix hydrolase" evidence="6">
    <location>
        <begin position="11"/>
        <end position="155"/>
    </location>
</feature>